<dbReference type="InterPro" id="IPR017853">
    <property type="entry name" value="GH"/>
</dbReference>
<dbReference type="GO" id="GO:0004553">
    <property type="term" value="F:hydrolase activity, hydrolyzing O-glycosyl compounds"/>
    <property type="evidence" value="ECO:0007669"/>
    <property type="project" value="TreeGrafter"/>
</dbReference>
<evidence type="ECO:0008006" key="4">
    <source>
        <dbReference type="Google" id="ProtNLM"/>
    </source>
</evidence>
<evidence type="ECO:0000256" key="1">
    <source>
        <dbReference type="SAM" id="SignalP"/>
    </source>
</evidence>
<keyword evidence="1" id="KW-0732">Signal</keyword>
<dbReference type="Gene3D" id="3.20.20.80">
    <property type="entry name" value="Glycosidases"/>
    <property type="match status" value="1"/>
</dbReference>
<proteinExistence type="predicted"/>
<dbReference type="OrthoDB" id="5241001at2"/>
<evidence type="ECO:0000313" key="2">
    <source>
        <dbReference type="EMBL" id="ADB51837.1"/>
    </source>
</evidence>
<dbReference type="EMBL" id="CP001854">
    <property type="protein sequence ID" value="ADB51837.1"/>
    <property type="molecule type" value="Genomic_DNA"/>
</dbReference>
<protein>
    <recommendedName>
        <fullName evidence="4">Glycoside hydrolase family 5 domain-containing protein</fullName>
    </recommendedName>
</protein>
<dbReference type="PANTHER" id="PTHR12631">
    <property type="entry name" value="ALPHA-L-IDURONIDASE"/>
    <property type="match status" value="1"/>
</dbReference>
<feature type="signal peptide" evidence="1">
    <location>
        <begin position="1"/>
        <end position="21"/>
    </location>
</feature>
<dbReference type="Proteomes" id="UP000008229">
    <property type="component" value="Chromosome"/>
</dbReference>
<dbReference type="RefSeq" id="WP_012934888.1">
    <property type="nucleotide sequence ID" value="NC_013739.1"/>
</dbReference>
<name>D3EZ72_CONWI</name>
<dbReference type="STRING" id="469383.Cwoe_3419"/>
<feature type="chain" id="PRO_5039119106" description="Glycoside hydrolase family 5 domain-containing protein" evidence="1">
    <location>
        <begin position="22"/>
        <end position="472"/>
    </location>
</feature>
<dbReference type="PANTHER" id="PTHR12631:SF10">
    <property type="entry name" value="BETA-XYLOSIDASE-LIKE PROTEIN-RELATED"/>
    <property type="match status" value="1"/>
</dbReference>
<dbReference type="KEGG" id="cwo:Cwoe_3419"/>
<reference evidence="3" key="2">
    <citation type="submission" date="2010-01" db="EMBL/GenBank/DDBJ databases">
        <title>The complete genome of Conexibacter woesei DSM 14684.</title>
        <authorList>
            <consortium name="US DOE Joint Genome Institute (JGI-PGF)"/>
            <person name="Lucas S."/>
            <person name="Copeland A."/>
            <person name="Lapidus A."/>
            <person name="Glavina del Rio T."/>
            <person name="Dalin E."/>
            <person name="Tice H."/>
            <person name="Bruce D."/>
            <person name="Goodwin L."/>
            <person name="Pitluck S."/>
            <person name="Kyrpides N."/>
            <person name="Mavromatis K."/>
            <person name="Ivanova N."/>
            <person name="Mikhailova N."/>
            <person name="Chertkov O."/>
            <person name="Brettin T."/>
            <person name="Detter J.C."/>
            <person name="Han C."/>
            <person name="Larimer F."/>
            <person name="Land M."/>
            <person name="Hauser L."/>
            <person name="Markowitz V."/>
            <person name="Cheng J.-F."/>
            <person name="Hugenholtz P."/>
            <person name="Woyke T."/>
            <person name="Wu D."/>
            <person name="Pukall R."/>
            <person name="Steenblock K."/>
            <person name="Schneider S."/>
            <person name="Klenk H.-P."/>
            <person name="Eisen J.A."/>
        </authorList>
    </citation>
    <scope>NUCLEOTIDE SEQUENCE [LARGE SCALE GENOMIC DNA]</scope>
    <source>
        <strain evidence="3">DSM 14684 / CIP 108061 / JCM 11494 / NBRC 100937 / ID131577</strain>
    </source>
</reference>
<dbReference type="eggNOG" id="COG2723">
    <property type="taxonomic scope" value="Bacteria"/>
</dbReference>
<evidence type="ECO:0000313" key="3">
    <source>
        <dbReference type="Proteomes" id="UP000008229"/>
    </source>
</evidence>
<dbReference type="CAZy" id="GH39">
    <property type="family name" value="Glycoside Hydrolase Family 39"/>
</dbReference>
<organism evidence="2 3">
    <name type="scientific">Conexibacter woesei (strain DSM 14684 / CCUG 47730 / CIP 108061 / JCM 11494 / NBRC 100937 / ID131577)</name>
    <dbReference type="NCBI Taxonomy" id="469383"/>
    <lineage>
        <taxon>Bacteria</taxon>
        <taxon>Bacillati</taxon>
        <taxon>Actinomycetota</taxon>
        <taxon>Thermoleophilia</taxon>
        <taxon>Solirubrobacterales</taxon>
        <taxon>Conexibacteraceae</taxon>
        <taxon>Conexibacter</taxon>
    </lineage>
</organism>
<dbReference type="SUPFAM" id="SSF51445">
    <property type="entry name" value="(Trans)glycosidases"/>
    <property type="match status" value="1"/>
</dbReference>
<dbReference type="HOGENOM" id="CLU_583567_0_0_11"/>
<accession>D3EZ72</accession>
<keyword evidence="3" id="KW-1185">Reference proteome</keyword>
<dbReference type="AlphaFoldDB" id="D3EZ72"/>
<dbReference type="InterPro" id="IPR051923">
    <property type="entry name" value="Glycosyl_Hydrolase_39"/>
</dbReference>
<sequence precursor="true">MRQRILLVLATGLTLLVPAVAANASSSQFTTVEAPRELTRGSPGAALDEIESLGADGIRIQLGWREVAPSPDSRTKPSFNATDPAAYSGWENYDAAIDGARERGLLVQVTITGGAPRWATAGGRDAEGLTRPSATEFGKFATAVGRRYGSKVQLWSVWNEPNLGKLLKPIYQGNRLASPLIYRDLYLRAYAGLKTAGVTKPILVGELAPQRNSSRTFGTVAPIDFVRGMLCLDKSYKKVKVNGKTCSKLPAQGFAMHPYSTQAGPFLRPSDQGNVVIGVLSRLTTALDKAAAAGAITGRLPLYLTEFGVQSAPDKLVGVPLDKQSDFRSIAERIAYLNPRVKSFSQYLLTDDDNPTGRAYGAFESGLYLNRGHKAKPSLHSFRLPLVVVPARGSTTRATLWGLVRPAKSSGSVTIEYKDRGAWRRLGSSRFSGSGYWTKPVSTNASRSWRVKWTSPEGTTYTGPATRARTKP</sequence>
<gene>
    <name evidence="2" type="ordered locus">Cwoe_3419</name>
</gene>
<reference evidence="2 3" key="1">
    <citation type="journal article" date="2010" name="Stand. Genomic Sci.">
        <title>Complete genome sequence of Conexibacter woesei type strain (ID131577).</title>
        <authorList>
            <person name="Pukall R."/>
            <person name="Lapidus A."/>
            <person name="Glavina Del Rio T."/>
            <person name="Copeland A."/>
            <person name="Tice H."/>
            <person name="Cheng J.-F."/>
            <person name="Lucas S."/>
            <person name="Chen F."/>
            <person name="Nolan M."/>
            <person name="Bruce D."/>
            <person name="Goodwin L."/>
            <person name="Pitluck S."/>
            <person name="Mavromatis K."/>
            <person name="Ivanova N."/>
            <person name="Ovchinnikova G."/>
            <person name="Pati A."/>
            <person name="Chen A."/>
            <person name="Palaniappan K."/>
            <person name="Land M."/>
            <person name="Hauser L."/>
            <person name="Chang Y.-J."/>
            <person name="Jeffries C.D."/>
            <person name="Chain P."/>
            <person name="Meincke L."/>
            <person name="Sims D."/>
            <person name="Brettin T."/>
            <person name="Detter J.C."/>
            <person name="Rohde M."/>
            <person name="Goeker M."/>
            <person name="Bristow J."/>
            <person name="Eisen J.A."/>
            <person name="Markowitz V."/>
            <person name="Kyrpides N.C."/>
            <person name="Klenk H.-P."/>
            <person name="Hugenholtz P."/>
        </authorList>
    </citation>
    <scope>NUCLEOTIDE SEQUENCE [LARGE SCALE GENOMIC DNA]</scope>
    <source>
        <strain evidence="3">DSM 14684 / CIP 108061 / JCM 11494 / NBRC 100937 / ID131577</strain>
    </source>
</reference>